<dbReference type="RefSeq" id="WP_191163706.1">
    <property type="nucleotide sequence ID" value="NZ_JACWMX010000005.1"/>
</dbReference>
<name>A0A926S2K7_9SPHI</name>
<proteinExistence type="predicted"/>
<evidence type="ECO:0000313" key="2">
    <source>
        <dbReference type="EMBL" id="MBD1393957.1"/>
    </source>
</evidence>
<comment type="caution">
    <text evidence="2">The sequence shown here is derived from an EMBL/GenBank/DDBJ whole genome shotgun (WGS) entry which is preliminary data.</text>
</comment>
<sequence length="320" mass="35587">MKKLTSKPGFEAIFSLSLFAILCLPPLVMAQTQKDIEIKIINGDTTINGRDIKKLNAQERADAMQEIGKMSTINFRQNGKDGQADIIVRRRKDLRGNNLLRESSNTDQLPKMNGNEDPASSPYKTDFYTNNDALEPNQPRVRLRRLSPADGNANRERRGGPGQFKTMEDRPMRIELDRAYRDNGPGNRPMRLRMSGSNVQNFDFENTDKDGISTHISFMVTDALPERGRPMAEAEKGRLILSDLSLSPEFSTGKTLLSFNLPAKATADVKLTDNQGTTLLAGKVLAGSFSKKVNIPLNGVYMLTVKQGAKSVTKRIVKEN</sequence>
<gene>
    <name evidence="2" type="ORF">IDJ76_12685</name>
</gene>
<organism evidence="2 3">
    <name type="scientific">Mucilaginibacter glaciei</name>
    <dbReference type="NCBI Taxonomy" id="2772109"/>
    <lineage>
        <taxon>Bacteria</taxon>
        <taxon>Pseudomonadati</taxon>
        <taxon>Bacteroidota</taxon>
        <taxon>Sphingobacteriia</taxon>
        <taxon>Sphingobacteriales</taxon>
        <taxon>Sphingobacteriaceae</taxon>
        <taxon>Mucilaginibacter</taxon>
    </lineage>
</organism>
<evidence type="ECO:0000313" key="3">
    <source>
        <dbReference type="Proteomes" id="UP000619078"/>
    </source>
</evidence>
<dbReference type="AlphaFoldDB" id="A0A926S2K7"/>
<dbReference type="InterPro" id="IPR026444">
    <property type="entry name" value="Secre_tail"/>
</dbReference>
<accession>A0A926S2K7</accession>
<reference evidence="2" key="1">
    <citation type="submission" date="2020-09" db="EMBL/GenBank/DDBJ databases">
        <title>Novel species of Mucilaginibacter isolated from a glacier on the Tibetan Plateau.</title>
        <authorList>
            <person name="Liu Q."/>
            <person name="Xin Y.-H."/>
        </authorList>
    </citation>
    <scope>NUCLEOTIDE SEQUENCE</scope>
    <source>
        <strain evidence="2">ZB1P21</strain>
    </source>
</reference>
<keyword evidence="3" id="KW-1185">Reference proteome</keyword>
<dbReference type="EMBL" id="JACWMX010000005">
    <property type="protein sequence ID" value="MBD1393957.1"/>
    <property type="molecule type" value="Genomic_DNA"/>
</dbReference>
<feature type="region of interest" description="Disordered" evidence="1">
    <location>
        <begin position="98"/>
        <end position="166"/>
    </location>
</feature>
<protein>
    <submittedName>
        <fullName evidence="2">T9SS type A sorting domain-containing protein</fullName>
    </submittedName>
</protein>
<dbReference type="Proteomes" id="UP000619078">
    <property type="component" value="Unassembled WGS sequence"/>
</dbReference>
<dbReference type="NCBIfam" id="TIGR04183">
    <property type="entry name" value="Por_Secre_tail"/>
    <property type="match status" value="1"/>
</dbReference>
<evidence type="ECO:0000256" key="1">
    <source>
        <dbReference type="SAM" id="MobiDB-lite"/>
    </source>
</evidence>